<dbReference type="GO" id="GO:0005829">
    <property type="term" value="C:cytosol"/>
    <property type="evidence" value="ECO:0007669"/>
    <property type="project" value="TreeGrafter"/>
</dbReference>
<dbReference type="InterPro" id="IPR036061">
    <property type="entry name" value="CheW-like_dom_sf"/>
</dbReference>
<dbReference type="Pfam" id="PF01584">
    <property type="entry name" value="CheW"/>
    <property type="match status" value="3"/>
</dbReference>
<comment type="subcellular location">
    <subcellularLocation>
        <location evidence="1">Cytoplasm</location>
    </subcellularLocation>
</comment>
<evidence type="ECO:0000256" key="2">
    <source>
        <dbReference type="ARBA" id="ARBA00021483"/>
    </source>
</evidence>
<dbReference type="GO" id="GO:0007165">
    <property type="term" value="P:signal transduction"/>
    <property type="evidence" value="ECO:0007669"/>
    <property type="project" value="InterPro"/>
</dbReference>
<dbReference type="Gene3D" id="2.40.50.180">
    <property type="entry name" value="CheA-289, Domain 4"/>
    <property type="match status" value="3"/>
</dbReference>
<keyword evidence="7" id="KW-1185">Reference proteome</keyword>
<evidence type="ECO:0000313" key="7">
    <source>
        <dbReference type="Proteomes" id="UP000572984"/>
    </source>
</evidence>
<dbReference type="InterPro" id="IPR039315">
    <property type="entry name" value="CheW"/>
</dbReference>
<proteinExistence type="predicted"/>
<evidence type="ECO:0000256" key="4">
    <source>
        <dbReference type="SAM" id="MobiDB-lite"/>
    </source>
</evidence>
<dbReference type="InterPro" id="IPR002545">
    <property type="entry name" value="CheW-lke_dom"/>
</dbReference>
<dbReference type="PANTHER" id="PTHR22617:SF45">
    <property type="entry name" value="CHEMOTAXIS PROTEIN CHEW"/>
    <property type="match status" value="1"/>
</dbReference>
<dbReference type="PROSITE" id="PS50851">
    <property type="entry name" value="CHEW"/>
    <property type="match status" value="3"/>
</dbReference>
<evidence type="ECO:0000259" key="5">
    <source>
        <dbReference type="PROSITE" id="PS50851"/>
    </source>
</evidence>
<accession>A0A838BR54</accession>
<dbReference type="SMART" id="SM00260">
    <property type="entry name" value="CheW"/>
    <property type="match status" value="3"/>
</dbReference>
<evidence type="ECO:0000256" key="1">
    <source>
        <dbReference type="ARBA" id="ARBA00004496"/>
    </source>
</evidence>
<feature type="domain" description="CheW-like" evidence="5">
    <location>
        <begin position="51"/>
        <end position="191"/>
    </location>
</feature>
<protein>
    <recommendedName>
        <fullName evidence="2">Chemotaxis protein CheW</fullName>
    </recommendedName>
</protein>
<comment type="caution">
    <text evidence="6">The sequence shown here is derived from an EMBL/GenBank/DDBJ whole genome shotgun (WGS) entry which is preliminary data.</text>
</comment>
<evidence type="ECO:0000256" key="3">
    <source>
        <dbReference type="ARBA" id="ARBA00022490"/>
    </source>
</evidence>
<reference evidence="6 7" key="1">
    <citation type="submission" date="2020-07" db="EMBL/GenBank/DDBJ databases">
        <title>Draft genome and description of Microvirga mediterraneensis Marseille-Q2068 sp. nov.</title>
        <authorList>
            <person name="Boxberger M."/>
        </authorList>
    </citation>
    <scope>NUCLEOTIDE SEQUENCE [LARGE SCALE GENOMIC DNA]</scope>
    <source>
        <strain evidence="6 7">Marseille-Q2068</strain>
    </source>
</reference>
<gene>
    <name evidence="6" type="ORF">H0S73_15045</name>
</gene>
<dbReference type="Proteomes" id="UP000572984">
    <property type="component" value="Unassembled WGS sequence"/>
</dbReference>
<dbReference type="SUPFAM" id="SSF50341">
    <property type="entry name" value="CheW-like"/>
    <property type="match status" value="3"/>
</dbReference>
<feature type="region of interest" description="Disordered" evidence="4">
    <location>
        <begin position="15"/>
        <end position="37"/>
    </location>
</feature>
<feature type="domain" description="CheW-like" evidence="5">
    <location>
        <begin position="201"/>
        <end position="346"/>
    </location>
</feature>
<dbReference type="PANTHER" id="PTHR22617">
    <property type="entry name" value="CHEMOTAXIS SENSOR HISTIDINE KINASE-RELATED"/>
    <property type="match status" value="1"/>
</dbReference>
<name>A0A838BR54_9HYPH</name>
<dbReference type="AlphaFoldDB" id="A0A838BR54"/>
<evidence type="ECO:0000313" key="6">
    <source>
        <dbReference type="EMBL" id="MBA1157442.1"/>
    </source>
</evidence>
<feature type="domain" description="CheW-like" evidence="5">
    <location>
        <begin position="370"/>
        <end position="512"/>
    </location>
</feature>
<keyword evidence="3" id="KW-0963">Cytoplasm</keyword>
<dbReference type="GO" id="GO:0006935">
    <property type="term" value="P:chemotaxis"/>
    <property type="evidence" value="ECO:0007669"/>
    <property type="project" value="InterPro"/>
</dbReference>
<dbReference type="EMBL" id="JACDXJ010000001">
    <property type="protein sequence ID" value="MBA1157442.1"/>
    <property type="molecule type" value="Genomic_DNA"/>
</dbReference>
<organism evidence="6 7">
    <name type="scientific">Microvirga mediterraneensis</name>
    <dbReference type="NCBI Taxonomy" id="2754695"/>
    <lineage>
        <taxon>Bacteria</taxon>
        <taxon>Pseudomonadati</taxon>
        <taxon>Pseudomonadota</taxon>
        <taxon>Alphaproteobacteria</taxon>
        <taxon>Hyphomicrobiales</taxon>
        <taxon>Methylobacteriaceae</taxon>
        <taxon>Microvirga</taxon>
    </lineage>
</organism>
<dbReference type="RefSeq" id="WP_181052911.1">
    <property type="nucleotide sequence ID" value="NZ_JACDXJ010000001.1"/>
</dbReference>
<sequence length="528" mass="56971">MLPLRLPLRRDSRPAVPRIWPPPSRKSPLWPMNSRSQSRNVMAESGPSVASQLFLTVEVGRERFALPASDIAEVIRPPAVTRVPLGPPSLLGVANLRGAVMPMVSLHGLFGDEPHLSANARVVVLNRNTPIGIVIDRVASLEDSGSDASSDAEDEKRASERLLDLDALLARHFGHLQKRAHLPRVSESPDPQAGEDVGGNEVPLVCFSVAGQDFALPLSSVEEVVAIPAGVATVPQTGGIMLGVMALRGGLLPLASLRGLLGLRAADLGIDKSRVVVVRAGGVPIGLVADGMKEILRIPSGEIDPVPVILSRGSAEAKIQGICRLEGGGRLVSVLSPNSLFRDQVWADHVAPHIEKNSALSSIDNSSHDDEQFVVFQLGDEEYGLPIASVDEVVRVPETLSRLPKAPAFIEGVMNLRGRVVPVIDQRRRFKLTGNGQRRRERIVVVTIDRMLAGFVVDHVTEVRRISQSQLRATPDLAMDGSQVIDRIANIDVEGRMILLLNPRELLDRAEKDLLAAMDSDHPDRSAS</sequence>
<dbReference type="Gene3D" id="2.30.30.40">
    <property type="entry name" value="SH3 Domains"/>
    <property type="match status" value="2"/>
</dbReference>